<keyword evidence="2" id="KW-1185">Reference proteome</keyword>
<dbReference type="RefSeq" id="WP_183225149.1">
    <property type="nucleotide sequence ID" value="NZ_BMPW01000020.1"/>
</dbReference>
<reference evidence="1 2" key="1">
    <citation type="submission" date="2020-08" db="EMBL/GenBank/DDBJ databases">
        <title>Genomic Encyclopedia of Type Strains, Phase III (KMG-III): the genomes of soil and plant-associated and newly described type strains.</title>
        <authorList>
            <person name="Whitman W."/>
        </authorList>
    </citation>
    <scope>NUCLEOTIDE SEQUENCE [LARGE SCALE GENOMIC DNA]</scope>
    <source>
        <strain evidence="1 2">CECT 3287</strain>
    </source>
</reference>
<dbReference type="AlphaFoldDB" id="A0A7W5FI25"/>
<protein>
    <recommendedName>
        <fullName evidence="3">MarR family transcriptional regulator</fullName>
    </recommendedName>
</protein>
<sequence length="104" mass="10953">MTAITLDLVLAVHAAADLGGDTGLTVDSIAAMTNLAVEDAEQALESGARRGIVSRLGDGRWIAWPICPTCGYGADDRHHSTDHPQPGVCETHPVDYCAGYPLPR</sequence>
<evidence type="ECO:0008006" key="3">
    <source>
        <dbReference type="Google" id="ProtNLM"/>
    </source>
</evidence>
<organism evidence="1 2">
    <name type="scientific">Actinoplanes campanulatus</name>
    <dbReference type="NCBI Taxonomy" id="113559"/>
    <lineage>
        <taxon>Bacteria</taxon>
        <taxon>Bacillati</taxon>
        <taxon>Actinomycetota</taxon>
        <taxon>Actinomycetes</taxon>
        <taxon>Micromonosporales</taxon>
        <taxon>Micromonosporaceae</taxon>
        <taxon>Actinoplanes</taxon>
    </lineage>
</organism>
<name>A0A7W5FI25_9ACTN</name>
<evidence type="ECO:0000313" key="1">
    <source>
        <dbReference type="EMBL" id="MBB3099072.1"/>
    </source>
</evidence>
<proteinExistence type="predicted"/>
<dbReference type="EMBL" id="JACHXF010000017">
    <property type="protein sequence ID" value="MBB3099072.1"/>
    <property type="molecule type" value="Genomic_DNA"/>
</dbReference>
<dbReference type="Proteomes" id="UP000590749">
    <property type="component" value="Unassembled WGS sequence"/>
</dbReference>
<gene>
    <name evidence="1" type="ORF">FHR83_006778</name>
</gene>
<evidence type="ECO:0000313" key="2">
    <source>
        <dbReference type="Proteomes" id="UP000590749"/>
    </source>
</evidence>
<accession>A0A7W5FI25</accession>
<comment type="caution">
    <text evidence="1">The sequence shown here is derived from an EMBL/GenBank/DDBJ whole genome shotgun (WGS) entry which is preliminary data.</text>
</comment>